<dbReference type="FunFam" id="3.30.470.20:FF:000015">
    <property type="entry name" value="Phosphoribosylaminoimidazole-succinocarboxamide synthase"/>
    <property type="match status" value="1"/>
</dbReference>
<keyword evidence="5 8" id="KW-0658">Purine biosynthesis</keyword>
<keyword evidence="4 8" id="KW-0547">Nucleotide-binding</keyword>
<dbReference type="OrthoDB" id="9801549at2"/>
<dbReference type="NCBIfam" id="NF009251">
    <property type="entry name" value="PRK12607.1"/>
    <property type="match status" value="1"/>
</dbReference>
<reference evidence="10 11" key="1">
    <citation type="submission" date="2019-10" db="EMBL/GenBank/DDBJ databases">
        <title>Muricauda olearia CL-SS4 JCM15563 genome.</title>
        <authorList>
            <person name="Liu L."/>
        </authorList>
    </citation>
    <scope>NUCLEOTIDE SEQUENCE [LARGE SCALE GENOMIC DNA]</scope>
    <source>
        <strain evidence="10 11">CL-SS4</strain>
    </source>
</reference>
<dbReference type="GO" id="GO:0004639">
    <property type="term" value="F:phosphoribosylaminoimidazolesuccinocarboxamide synthase activity"/>
    <property type="evidence" value="ECO:0007669"/>
    <property type="project" value="UniProtKB-UniRule"/>
</dbReference>
<dbReference type="InterPro" id="IPR028923">
    <property type="entry name" value="SAICAR_synt/ADE2_N"/>
</dbReference>
<sequence>MGQNTVMATDFHFPGQKSVYKGKVREVYTLENDILVMVATDRLSAFDVVMPKGIPYKGQILNQIATQMMKDTEDIVPNWLMATPDPNVAVGKACEPFKVEMVIRGYLSGHAAREYKAGKRLLCGVPMPEGMKENDKFPEPIITPATKAEKGDHDEDISREAILERSIVSKEDYEVLEKYTRALFQRGTEIAAKRGLILVDTKYEFGKTKDGEIVLIDEIHTPDSSRYFYADGYAELQAKGEPQKQLSKEFVRQWLISNNFQGLEGQVVPEMSDVYIESVSERYIELYESITGKDFEKADVSNIDERIKFNVSEYLNKLS</sequence>
<dbReference type="PANTHER" id="PTHR43700:SF1">
    <property type="entry name" value="PHOSPHORIBOSYLAMINOIMIDAZOLE-SUCCINOCARBOXAMIDE SYNTHASE"/>
    <property type="match status" value="1"/>
</dbReference>
<dbReference type="NCBIfam" id="NF010568">
    <property type="entry name" value="PRK13961.1"/>
    <property type="match status" value="1"/>
</dbReference>
<organism evidence="10 11">
    <name type="scientific">Flagellimonas olearia</name>
    <dbReference type="NCBI Taxonomy" id="552546"/>
    <lineage>
        <taxon>Bacteria</taxon>
        <taxon>Pseudomonadati</taxon>
        <taxon>Bacteroidota</taxon>
        <taxon>Flavobacteriia</taxon>
        <taxon>Flavobacteriales</taxon>
        <taxon>Flavobacteriaceae</taxon>
        <taxon>Flagellimonas</taxon>
    </lineage>
</organism>
<dbReference type="GO" id="GO:0005524">
    <property type="term" value="F:ATP binding"/>
    <property type="evidence" value="ECO:0007669"/>
    <property type="project" value="UniProtKB-KW"/>
</dbReference>
<dbReference type="RefSeq" id="WP_152130437.1">
    <property type="nucleotide sequence ID" value="NZ_WELG01000001.1"/>
</dbReference>
<dbReference type="FunFam" id="3.30.200.20:FF:000199">
    <property type="entry name" value="Phosphoribosylaminoimidazole-succinocarboxamide synthase"/>
    <property type="match status" value="1"/>
</dbReference>
<accession>A0A6I1E3U9</accession>
<dbReference type="Proteomes" id="UP000429785">
    <property type="component" value="Unassembled WGS sequence"/>
</dbReference>
<keyword evidence="3 8" id="KW-0436">Ligase</keyword>
<keyword evidence="6 8" id="KW-0067">ATP-binding</keyword>
<dbReference type="SUPFAM" id="SSF56104">
    <property type="entry name" value="SAICAR synthase-like"/>
    <property type="match status" value="1"/>
</dbReference>
<dbReference type="UniPathway" id="UPA00074">
    <property type="reaction ID" value="UER00131"/>
</dbReference>
<proteinExistence type="inferred from homology"/>
<evidence type="ECO:0000256" key="6">
    <source>
        <dbReference type="ARBA" id="ARBA00022840"/>
    </source>
</evidence>
<comment type="caution">
    <text evidence="10">The sequence shown here is derived from an EMBL/GenBank/DDBJ whole genome shotgun (WGS) entry which is preliminary data.</text>
</comment>
<comment type="pathway">
    <text evidence="1 8">Purine metabolism; IMP biosynthesis via de novo pathway; 5-amino-1-(5-phospho-D-ribosyl)imidazole-4-carboxamide from 5-amino-1-(5-phospho-D-ribosyl)imidazole-4-carboxylate: step 1/2.</text>
</comment>
<evidence type="ECO:0000256" key="3">
    <source>
        <dbReference type="ARBA" id="ARBA00022598"/>
    </source>
</evidence>
<gene>
    <name evidence="8" type="primary">purC</name>
    <name evidence="10" type="ORF">F8C76_03170</name>
</gene>
<dbReference type="EMBL" id="WELG01000001">
    <property type="protein sequence ID" value="KAB7530521.1"/>
    <property type="molecule type" value="Genomic_DNA"/>
</dbReference>
<dbReference type="InterPro" id="IPR018236">
    <property type="entry name" value="SAICAR_synthetase_CS"/>
</dbReference>
<name>A0A6I1E3U9_9FLAO</name>
<evidence type="ECO:0000256" key="7">
    <source>
        <dbReference type="ARBA" id="ARBA00048475"/>
    </source>
</evidence>
<dbReference type="GO" id="GO:0006189">
    <property type="term" value="P:'de novo' IMP biosynthetic process"/>
    <property type="evidence" value="ECO:0007669"/>
    <property type="project" value="UniProtKB-UniRule"/>
</dbReference>
<dbReference type="GO" id="GO:0005737">
    <property type="term" value="C:cytoplasm"/>
    <property type="evidence" value="ECO:0007669"/>
    <property type="project" value="TreeGrafter"/>
</dbReference>
<evidence type="ECO:0000256" key="4">
    <source>
        <dbReference type="ARBA" id="ARBA00022741"/>
    </source>
</evidence>
<dbReference type="AlphaFoldDB" id="A0A6I1E3U9"/>
<evidence type="ECO:0000256" key="2">
    <source>
        <dbReference type="ARBA" id="ARBA00010190"/>
    </source>
</evidence>
<dbReference type="HAMAP" id="MF_00137">
    <property type="entry name" value="SAICAR_synth"/>
    <property type="match status" value="1"/>
</dbReference>
<comment type="similarity">
    <text evidence="2 8">Belongs to the SAICAR synthetase family.</text>
</comment>
<dbReference type="CDD" id="cd01414">
    <property type="entry name" value="SAICAR_synt_Sc"/>
    <property type="match status" value="1"/>
</dbReference>
<evidence type="ECO:0000313" key="10">
    <source>
        <dbReference type="EMBL" id="KAB7530521.1"/>
    </source>
</evidence>
<comment type="catalytic activity">
    <reaction evidence="7 8">
        <text>5-amino-1-(5-phospho-D-ribosyl)imidazole-4-carboxylate + L-aspartate + ATP = (2S)-2-[5-amino-1-(5-phospho-beta-D-ribosyl)imidazole-4-carboxamido]succinate + ADP + phosphate + 2 H(+)</text>
        <dbReference type="Rhea" id="RHEA:22628"/>
        <dbReference type="ChEBI" id="CHEBI:15378"/>
        <dbReference type="ChEBI" id="CHEBI:29991"/>
        <dbReference type="ChEBI" id="CHEBI:30616"/>
        <dbReference type="ChEBI" id="CHEBI:43474"/>
        <dbReference type="ChEBI" id="CHEBI:58443"/>
        <dbReference type="ChEBI" id="CHEBI:77657"/>
        <dbReference type="ChEBI" id="CHEBI:456216"/>
        <dbReference type="EC" id="6.3.2.6"/>
    </reaction>
</comment>
<evidence type="ECO:0000256" key="8">
    <source>
        <dbReference type="HAMAP-Rule" id="MF_00137"/>
    </source>
</evidence>
<evidence type="ECO:0000256" key="5">
    <source>
        <dbReference type="ARBA" id="ARBA00022755"/>
    </source>
</evidence>
<dbReference type="Gene3D" id="3.30.470.20">
    <property type="entry name" value="ATP-grasp fold, B domain"/>
    <property type="match status" value="1"/>
</dbReference>
<dbReference type="Gene3D" id="3.30.200.20">
    <property type="entry name" value="Phosphorylase Kinase, domain 1"/>
    <property type="match status" value="1"/>
</dbReference>
<evidence type="ECO:0000313" key="11">
    <source>
        <dbReference type="Proteomes" id="UP000429785"/>
    </source>
</evidence>
<feature type="domain" description="SAICAR synthetase/ADE2 N-terminal" evidence="9">
    <location>
        <begin position="19"/>
        <end position="258"/>
    </location>
</feature>
<protein>
    <recommendedName>
        <fullName evidence="8">Phosphoribosylaminoimidazole-succinocarboxamide synthase</fullName>
        <ecNumber evidence="8">6.3.2.6</ecNumber>
    </recommendedName>
    <alternativeName>
        <fullName evidence="8">SAICAR synthetase</fullName>
    </alternativeName>
</protein>
<dbReference type="PROSITE" id="PS01058">
    <property type="entry name" value="SAICAR_SYNTHETASE_2"/>
    <property type="match status" value="1"/>
</dbReference>
<evidence type="ECO:0000256" key="1">
    <source>
        <dbReference type="ARBA" id="ARBA00004672"/>
    </source>
</evidence>
<dbReference type="PANTHER" id="PTHR43700">
    <property type="entry name" value="PHOSPHORIBOSYLAMINOIMIDAZOLE-SUCCINOCARBOXAMIDE SYNTHASE"/>
    <property type="match status" value="1"/>
</dbReference>
<dbReference type="EC" id="6.3.2.6" evidence="8"/>
<evidence type="ECO:0000259" key="9">
    <source>
        <dbReference type="Pfam" id="PF01259"/>
    </source>
</evidence>
<dbReference type="Pfam" id="PF01259">
    <property type="entry name" value="SAICAR_synt"/>
    <property type="match status" value="1"/>
</dbReference>